<evidence type="ECO:0000313" key="2">
    <source>
        <dbReference type="Proteomes" id="UP000500870"/>
    </source>
</evidence>
<reference evidence="1 2" key="1">
    <citation type="submission" date="2020-04" db="EMBL/GenBank/DDBJ databases">
        <title>FDA dAtabase for Regulatory Grade micrObial Sequences (FDA-ARGOS): Supporting development and validation of Infectious Disease Dx tests.</title>
        <authorList>
            <person name="Sciortino C."/>
            <person name="Tallon L."/>
            <person name="Sadzewicz L."/>
            <person name="Vavikolanu K."/>
            <person name="Mehta A."/>
            <person name="Aluvathingal J."/>
            <person name="Nadendla S."/>
            <person name="Nandy P."/>
            <person name="Geyer C."/>
            <person name="Yan Y."/>
            <person name="Sichtig H."/>
        </authorList>
    </citation>
    <scope>NUCLEOTIDE SEQUENCE [LARGE SCALE GENOMIC DNA]</scope>
    <source>
        <strain evidence="1 2">FDAARGOS_633</strain>
    </source>
</reference>
<sequence length="497" mass="56427">MFWAVHAIQDDRDEHVKKNIFAYPPEAATTDMMSPYAAYPWDLETLITLTLNEPKSNLPPWRVRPPVNTRDFNGIADVVNTLRAVEDDQSAERLDNTNIMLEMHRIGHRQFQWQNGFQRPVDIYRYLYVYGQGECAAYFEQTNGISVTDFVTICFVLFVTMGANPWTKKLNGLALIDMDDALVDRVLPLISGELWAVRRESLALLQKVEKGLGVSLPAIYQPSYLRVKPLIRTAVHNTYIAPLPSLILLRATVGLYYDIIKGGTPVLNDANARFEEYARTALTTYCPAFEASPAVKYVVKKNPVETPDVLLKQEGRIVAVFECKATKLTFEAQYGDDPVENARSGYEQMAKAVFQLWKFFSHVRRGLVELDVAEDAAAIVLTMDAWTQMSAELRARIITQAEQLAADKEPEIEAEDKRQPIFCSIQDLDELLLTSDEEHLFGAFKVATQDKYIGWGIRQIREREFPPLDERKTFAFDLAALFPWWGKFKGNPPDAAG</sequence>
<dbReference type="AlphaFoldDB" id="A0A6H0ZN89"/>
<gene>
    <name evidence="1" type="ORF">FOB41_13610</name>
</gene>
<accession>A0A6H0ZN89</accession>
<dbReference type="Proteomes" id="UP000500870">
    <property type="component" value="Chromosome 1"/>
</dbReference>
<dbReference type="EMBL" id="CP050898">
    <property type="protein sequence ID" value="QIX22109.1"/>
    <property type="molecule type" value="Genomic_DNA"/>
</dbReference>
<protein>
    <submittedName>
        <fullName evidence="1">Uncharacterized protein</fullName>
    </submittedName>
</protein>
<organism evidence="1 2">
    <name type="scientific">Agrobacterium pusense</name>
    <dbReference type="NCBI Taxonomy" id="648995"/>
    <lineage>
        <taxon>Bacteria</taxon>
        <taxon>Pseudomonadati</taxon>
        <taxon>Pseudomonadota</taxon>
        <taxon>Alphaproteobacteria</taxon>
        <taxon>Hyphomicrobiales</taxon>
        <taxon>Rhizobiaceae</taxon>
        <taxon>Rhizobium/Agrobacterium group</taxon>
        <taxon>Agrobacterium</taxon>
    </lineage>
</organism>
<dbReference type="RefSeq" id="WP_157951559.1">
    <property type="nucleotide sequence ID" value="NZ_CP050898.1"/>
</dbReference>
<name>A0A6H0ZN89_9HYPH</name>
<evidence type="ECO:0000313" key="1">
    <source>
        <dbReference type="EMBL" id="QIX22109.1"/>
    </source>
</evidence>
<proteinExistence type="predicted"/>